<keyword evidence="2 7" id="KW-0227">DNA damage</keyword>
<dbReference type="RefSeq" id="WP_089608945.1">
    <property type="nucleotide sequence ID" value="NZ_CP022121.1"/>
</dbReference>
<evidence type="ECO:0000313" key="9">
    <source>
        <dbReference type="EMBL" id="MCR6547044.1"/>
    </source>
</evidence>
<dbReference type="HAMAP" id="MF_00017">
    <property type="entry name" value="RecR"/>
    <property type="match status" value="1"/>
</dbReference>
<evidence type="ECO:0000256" key="1">
    <source>
        <dbReference type="ARBA" id="ARBA00022723"/>
    </source>
</evidence>
<evidence type="ECO:0000256" key="3">
    <source>
        <dbReference type="ARBA" id="ARBA00022771"/>
    </source>
</evidence>
<evidence type="ECO:0000313" key="10">
    <source>
        <dbReference type="Proteomes" id="UP001524944"/>
    </source>
</evidence>
<evidence type="ECO:0000256" key="4">
    <source>
        <dbReference type="ARBA" id="ARBA00022833"/>
    </source>
</evidence>
<feature type="domain" description="Toprim" evidence="8">
    <location>
        <begin position="82"/>
        <end position="177"/>
    </location>
</feature>
<gene>
    <name evidence="7 9" type="primary">recR</name>
    <name evidence="9" type="ORF">NVS47_16260</name>
</gene>
<dbReference type="InterPro" id="IPR006171">
    <property type="entry name" value="TOPRIM_dom"/>
</dbReference>
<keyword evidence="1 7" id="KW-0479">Metal-binding</keyword>
<keyword evidence="6 7" id="KW-0234">DNA repair</keyword>
<dbReference type="Gene3D" id="1.10.8.420">
    <property type="entry name" value="RecR Domain 1"/>
    <property type="match status" value="1"/>
</dbReference>
<organism evidence="9 10">
    <name type="scientific">Dehalobacterium formicoaceticum</name>
    <dbReference type="NCBI Taxonomy" id="51515"/>
    <lineage>
        <taxon>Bacteria</taxon>
        <taxon>Bacillati</taxon>
        <taxon>Bacillota</taxon>
        <taxon>Clostridia</taxon>
        <taxon>Eubacteriales</taxon>
        <taxon>Peptococcaceae</taxon>
        <taxon>Dehalobacterium</taxon>
    </lineage>
</organism>
<evidence type="ECO:0000256" key="7">
    <source>
        <dbReference type="HAMAP-Rule" id="MF_00017"/>
    </source>
</evidence>
<keyword evidence="10" id="KW-1185">Reference proteome</keyword>
<dbReference type="Pfam" id="PF13662">
    <property type="entry name" value="Toprim_4"/>
    <property type="match status" value="1"/>
</dbReference>
<dbReference type="PROSITE" id="PS50880">
    <property type="entry name" value="TOPRIM"/>
    <property type="match status" value="1"/>
</dbReference>
<evidence type="ECO:0000256" key="2">
    <source>
        <dbReference type="ARBA" id="ARBA00022763"/>
    </source>
</evidence>
<dbReference type="InterPro" id="IPR000093">
    <property type="entry name" value="DNA_Rcmb_RecR"/>
</dbReference>
<evidence type="ECO:0000256" key="5">
    <source>
        <dbReference type="ARBA" id="ARBA00023172"/>
    </source>
</evidence>
<dbReference type="Pfam" id="PF02132">
    <property type="entry name" value="RecR_ZnF"/>
    <property type="match status" value="1"/>
</dbReference>
<dbReference type="InterPro" id="IPR023627">
    <property type="entry name" value="Rcmb_RecR"/>
</dbReference>
<dbReference type="Pfam" id="PF21175">
    <property type="entry name" value="RecR_C"/>
    <property type="match status" value="1"/>
</dbReference>
<dbReference type="InterPro" id="IPR034137">
    <property type="entry name" value="TOPRIM_RecR"/>
</dbReference>
<reference evidence="9 10" key="1">
    <citation type="submission" date="2022-08" db="EMBL/GenBank/DDBJ databases">
        <title>Proteogenomics of the novel Dehalobacterium formicoaceticum strain EZ94 highlights a key role of methyltransferases during anaerobic dichloromethane degradation.</title>
        <authorList>
            <person name="Wasmund K."/>
        </authorList>
    </citation>
    <scope>NUCLEOTIDE SEQUENCE [LARGE SCALE GENOMIC DNA]</scope>
    <source>
        <strain evidence="9 10">EZ94</strain>
    </source>
</reference>
<keyword evidence="4 7" id="KW-0862">Zinc</keyword>
<evidence type="ECO:0000256" key="6">
    <source>
        <dbReference type="ARBA" id="ARBA00023204"/>
    </source>
</evidence>
<dbReference type="Proteomes" id="UP001524944">
    <property type="component" value="Unassembled WGS sequence"/>
</dbReference>
<dbReference type="CDD" id="cd01025">
    <property type="entry name" value="TOPRIM_recR"/>
    <property type="match status" value="1"/>
</dbReference>
<proteinExistence type="inferred from homology"/>
<comment type="similarity">
    <text evidence="7">Belongs to the RecR family.</text>
</comment>
<comment type="caution">
    <text evidence="9">The sequence shown here is derived from an EMBL/GenBank/DDBJ whole genome shotgun (WGS) entry which is preliminary data.</text>
</comment>
<name>A0ABT1YAT4_9FIRM</name>
<dbReference type="SMART" id="SM00493">
    <property type="entry name" value="TOPRIM"/>
    <property type="match status" value="1"/>
</dbReference>
<keyword evidence="5 7" id="KW-0233">DNA recombination</keyword>
<dbReference type="SUPFAM" id="SSF111304">
    <property type="entry name" value="Recombination protein RecR"/>
    <property type="match status" value="1"/>
</dbReference>
<dbReference type="SMART" id="SM00278">
    <property type="entry name" value="HhH1"/>
    <property type="match status" value="1"/>
</dbReference>
<evidence type="ECO:0000259" key="8">
    <source>
        <dbReference type="PROSITE" id="PS50880"/>
    </source>
</evidence>
<protein>
    <recommendedName>
        <fullName evidence="7">Recombination protein RecR</fullName>
    </recommendedName>
</protein>
<feature type="zinc finger region" description="C4-type" evidence="7">
    <location>
        <begin position="59"/>
        <end position="74"/>
    </location>
</feature>
<dbReference type="InterPro" id="IPR015967">
    <property type="entry name" value="Rcmb_RecR_Znf"/>
</dbReference>
<dbReference type="PANTHER" id="PTHR30446:SF0">
    <property type="entry name" value="RECOMBINATION PROTEIN RECR"/>
    <property type="match status" value="1"/>
</dbReference>
<keyword evidence="3 7" id="KW-0863">Zinc-finger</keyword>
<dbReference type="PROSITE" id="PS01300">
    <property type="entry name" value="RECR"/>
    <property type="match status" value="1"/>
</dbReference>
<dbReference type="Gene3D" id="6.10.250.240">
    <property type="match status" value="1"/>
</dbReference>
<dbReference type="InterPro" id="IPR003583">
    <property type="entry name" value="Hlx-hairpin-Hlx_DNA-bd_motif"/>
</dbReference>
<accession>A0ABT1YAT4</accession>
<dbReference type="NCBIfam" id="TIGR00615">
    <property type="entry name" value="recR"/>
    <property type="match status" value="1"/>
</dbReference>
<dbReference type="Gene3D" id="3.40.1360.10">
    <property type="match status" value="1"/>
</dbReference>
<dbReference type="EMBL" id="JANPWE010000019">
    <property type="protein sequence ID" value="MCR6547044.1"/>
    <property type="molecule type" value="Genomic_DNA"/>
</dbReference>
<comment type="function">
    <text evidence="7">May play a role in DNA repair. It seems to be involved in an RecBC-independent recombinational process of DNA repair. It may act with RecF and RecO.</text>
</comment>
<dbReference type="Gene3D" id="3.30.60.80">
    <property type="match status" value="1"/>
</dbReference>
<sequence length="200" mass="22088">MFNYYPAPVARLIDELMKLPGVGPKSAQRLAFHLLNAPDRDALGLSQSIIDARQKIKQCSICANLTDQEPCAFCQDQNRDDKVLCIVEQPRDVIAMEKTREFRGRYHVLHGAISPIEGIGPEQLTVTQLLSRLRESPVAEVVVATNLNVEGEATALYLSRLLKPLGVKVTRIAHGLPVGGDLEYADEVTLAKAFEGRKEI</sequence>
<dbReference type="Pfam" id="PF21176">
    <property type="entry name" value="RecR_HhH"/>
    <property type="match status" value="1"/>
</dbReference>
<dbReference type="PANTHER" id="PTHR30446">
    <property type="entry name" value="RECOMBINATION PROTEIN RECR"/>
    <property type="match status" value="1"/>
</dbReference>